<evidence type="ECO:0000256" key="1">
    <source>
        <dbReference type="SAM" id="MobiDB-lite"/>
    </source>
</evidence>
<name>A0AA41XLT4_9MYCO</name>
<dbReference type="RefSeq" id="WP_083139910.1">
    <property type="nucleotide sequence ID" value="NZ_JACKVH010000011.1"/>
</dbReference>
<evidence type="ECO:0000313" key="3">
    <source>
        <dbReference type="EMBL" id="MCV7377932.1"/>
    </source>
</evidence>
<keyword evidence="5" id="KW-1185">Reference proteome</keyword>
<keyword evidence="2" id="KW-1133">Transmembrane helix</keyword>
<dbReference type="AlphaFoldDB" id="A0AA41XLT4"/>
<keyword evidence="2" id="KW-0472">Membrane</keyword>
<reference evidence="3" key="3">
    <citation type="journal article" date="2022" name="BMC Genomics">
        <title>Comparative genome analysis of mycobacteria focusing on tRNA and non-coding RNA.</title>
        <authorList>
            <person name="Behra P.R.K."/>
            <person name="Pettersson B.M.F."/>
            <person name="Ramesh M."/>
            <person name="Das S."/>
            <person name="Dasgupta S."/>
            <person name="Kirsebom L.A."/>
        </authorList>
    </citation>
    <scope>NUCLEOTIDE SEQUENCE</scope>
    <source>
        <strain evidence="3">CCUG 55640</strain>
    </source>
</reference>
<sequence>MTEPTGMDRPAPAPSADDAIPAAPPIDKAMVAAGLIGLVGSGVALVMALFSAAAPPPPPAFCLPPHQLVQTACQ</sequence>
<evidence type="ECO:0000313" key="6">
    <source>
        <dbReference type="Proteomes" id="UP001141650"/>
    </source>
</evidence>
<organism evidence="3 6">
    <name type="scientific">Mycobacterium alsense</name>
    <dbReference type="NCBI Taxonomy" id="324058"/>
    <lineage>
        <taxon>Bacteria</taxon>
        <taxon>Bacillati</taxon>
        <taxon>Actinomycetota</taxon>
        <taxon>Actinomycetes</taxon>
        <taxon>Mycobacteriales</taxon>
        <taxon>Mycobacteriaceae</taxon>
        <taxon>Mycobacterium</taxon>
    </lineage>
</organism>
<proteinExistence type="predicted"/>
<dbReference type="Proteomes" id="UP001141650">
    <property type="component" value="Unassembled WGS sequence"/>
</dbReference>
<evidence type="ECO:0000313" key="5">
    <source>
        <dbReference type="Proteomes" id="UP000192319"/>
    </source>
</evidence>
<comment type="caution">
    <text evidence="3">The sequence shown here is derived from an EMBL/GenBank/DDBJ whole genome shotgun (WGS) entry which is preliminary data.</text>
</comment>
<gene>
    <name evidence="4" type="ORF">BST11_20965</name>
    <name evidence="3" type="ORF">H7K38_04600</name>
</gene>
<dbReference type="EMBL" id="JACKVH010000011">
    <property type="protein sequence ID" value="MCV7377932.1"/>
    <property type="molecule type" value="Genomic_DNA"/>
</dbReference>
<keyword evidence="2" id="KW-0812">Transmembrane</keyword>
<reference evidence="4 5" key="1">
    <citation type="submission" date="2017-02" db="EMBL/GenBank/DDBJ databases">
        <title>The new phylogeny of genus Mycobacterium.</title>
        <authorList>
            <person name="Tortoli E."/>
            <person name="Trovato A."/>
            <person name="Cirillo D.M."/>
        </authorList>
    </citation>
    <scope>NUCLEOTIDE SEQUENCE [LARGE SCALE GENOMIC DNA]</scope>
    <source>
        <strain evidence="4 5">DSM 45230</strain>
    </source>
</reference>
<feature type="region of interest" description="Disordered" evidence="1">
    <location>
        <begin position="1"/>
        <end position="22"/>
    </location>
</feature>
<accession>A0AA41XLT4</accession>
<dbReference type="Proteomes" id="UP000192319">
    <property type="component" value="Unassembled WGS sequence"/>
</dbReference>
<reference evidence="3" key="2">
    <citation type="submission" date="2020-07" db="EMBL/GenBank/DDBJ databases">
        <authorList>
            <person name="Pettersson B.M.F."/>
            <person name="Behra P.R.K."/>
            <person name="Ramesh M."/>
            <person name="Das S."/>
            <person name="Dasgupta S."/>
            <person name="Kirsebom L.A."/>
        </authorList>
    </citation>
    <scope>NUCLEOTIDE SEQUENCE</scope>
    <source>
        <strain evidence="3">CCUG 55640</strain>
    </source>
</reference>
<evidence type="ECO:0000313" key="4">
    <source>
        <dbReference type="EMBL" id="OQZ88797.1"/>
    </source>
</evidence>
<feature type="transmembrane region" description="Helical" evidence="2">
    <location>
        <begin position="29"/>
        <end position="50"/>
    </location>
</feature>
<protein>
    <submittedName>
        <fullName evidence="3">Uncharacterized protein</fullName>
    </submittedName>
</protein>
<evidence type="ECO:0000256" key="2">
    <source>
        <dbReference type="SAM" id="Phobius"/>
    </source>
</evidence>
<dbReference type="EMBL" id="MVHD01000046">
    <property type="protein sequence ID" value="OQZ88797.1"/>
    <property type="molecule type" value="Genomic_DNA"/>
</dbReference>